<dbReference type="Pfam" id="PF13487">
    <property type="entry name" value="HD_5"/>
    <property type="match status" value="1"/>
</dbReference>
<reference evidence="4" key="1">
    <citation type="submission" date="2009-10" db="EMBL/GenBank/DDBJ databases">
        <title>Diversity of trophic interactions inside an arsenic-rich microbial ecosystem.</title>
        <authorList>
            <person name="Bertin P.N."/>
            <person name="Heinrich-Salmeron A."/>
            <person name="Pelletier E."/>
            <person name="Goulhen-Chollet F."/>
            <person name="Arsene-Ploetze F."/>
            <person name="Gallien S."/>
            <person name="Calteau A."/>
            <person name="Vallenet D."/>
            <person name="Casiot C."/>
            <person name="Chane-Woon-Ming B."/>
            <person name="Giloteaux L."/>
            <person name="Barakat M."/>
            <person name="Bonnefoy V."/>
            <person name="Bruneel O."/>
            <person name="Chandler M."/>
            <person name="Cleiss J."/>
            <person name="Duran R."/>
            <person name="Elbaz-Poulichet F."/>
            <person name="Fonknechten N."/>
            <person name="Lauga B."/>
            <person name="Mornico D."/>
            <person name="Ortet P."/>
            <person name="Schaeffer C."/>
            <person name="Siguier P."/>
            <person name="Alexander Thil Smith A."/>
            <person name="Van Dorsselaer A."/>
            <person name="Weissenbach J."/>
            <person name="Medigue C."/>
            <person name="Le Paslier D."/>
        </authorList>
    </citation>
    <scope>NUCLEOTIDE SEQUENCE</scope>
</reference>
<feature type="domain" description="HD" evidence="2">
    <location>
        <begin position="228"/>
        <end position="350"/>
    </location>
</feature>
<dbReference type="CDD" id="cd00077">
    <property type="entry name" value="HDc"/>
    <property type="match status" value="1"/>
</dbReference>
<accession>E6PF97</accession>
<evidence type="ECO:0000313" key="4">
    <source>
        <dbReference type="EMBL" id="CBH75133.1"/>
    </source>
</evidence>
<sequence>MRFSFLQRFAILTAILTVGAAVALAFLFVRIHARSIQSDIIATAVGQAEATLAPTILQSMSKRQGGSVVERRLDRRAAELTSFQEYLRGIRVYRADGTAIYPLDARPQPLAARRAIAAQNVVLSKVTRLSGERVRTAYAPLADPSTQRYVAVLGVKVSIDQIQSQDLGEIRIVVIATVASSALIFLSLLALAIAAQRELDRRQRLADETFTQTMGGIASIVDKRDPYTAGHSMRVARYSKALAQRMKLRVSEIRRVEIGALLHDIGKVGVPDAVLLKKDRLDDNERAIIALHPQIAGEIFNNVEAMNDILPCIVAHHERIDGRGYPGRLAGESIPLGARIIAVADAYDAMTTDRPYRRALSSEVACEELRRCVDSHFDRACVAAFLTLVEDGSIVPPPPILDDDLLERTFGQQLPGSNP</sequence>
<dbReference type="SMART" id="SM00471">
    <property type="entry name" value="HDc"/>
    <property type="match status" value="1"/>
</dbReference>
<keyword evidence="1" id="KW-1133">Transmembrane helix</keyword>
<organism evidence="4">
    <name type="scientific">mine drainage metagenome</name>
    <dbReference type="NCBI Taxonomy" id="410659"/>
    <lineage>
        <taxon>unclassified sequences</taxon>
        <taxon>metagenomes</taxon>
        <taxon>ecological metagenomes</taxon>
    </lineage>
</organism>
<comment type="caution">
    <text evidence="4">The sequence shown here is derived from an EMBL/GenBank/DDBJ whole genome shotgun (WGS) entry which is preliminary data.</text>
</comment>
<gene>
    <name evidence="4" type="ORF">CARN1_0308</name>
</gene>
<dbReference type="PANTHER" id="PTHR43155">
    <property type="entry name" value="CYCLIC DI-GMP PHOSPHODIESTERASE PA4108-RELATED"/>
    <property type="match status" value="1"/>
</dbReference>
<evidence type="ECO:0000256" key="1">
    <source>
        <dbReference type="SAM" id="Phobius"/>
    </source>
</evidence>
<dbReference type="InterPro" id="IPR037522">
    <property type="entry name" value="HD_GYP_dom"/>
</dbReference>
<protein>
    <submittedName>
        <fullName evidence="4">Uncharacterized protein</fullName>
    </submittedName>
</protein>
<dbReference type="PROSITE" id="PS51832">
    <property type="entry name" value="HD_GYP"/>
    <property type="match status" value="1"/>
</dbReference>
<keyword evidence="1" id="KW-0472">Membrane</keyword>
<feature type="transmembrane region" description="Helical" evidence="1">
    <location>
        <begin position="172"/>
        <end position="195"/>
    </location>
</feature>
<dbReference type="SUPFAM" id="SSF109604">
    <property type="entry name" value="HD-domain/PDEase-like"/>
    <property type="match status" value="1"/>
</dbReference>
<feature type="domain" description="HD-GYP" evidence="3">
    <location>
        <begin position="206"/>
        <end position="401"/>
    </location>
</feature>
<dbReference type="EMBL" id="CABL01000005">
    <property type="protein sequence ID" value="CBH75133.1"/>
    <property type="molecule type" value="Genomic_DNA"/>
</dbReference>
<dbReference type="Gene3D" id="1.10.3210.10">
    <property type="entry name" value="Hypothetical protein af1432"/>
    <property type="match status" value="1"/>
</dbReference>
<evidence type="ECO:0000259" key="3">
    <source>
        <dbReference type="PROSITE" id="PS51832"/>
    </source>
</evidence>
<proteinExistence type="predicted"/>
<dbReference type="PANTHER" id="PTHR43155:SF2">
    <property type="entry name" value="CYCLIC DI-GMP PHOSPHODIESTERASE PA4108"/>
    <property type="match status" value="1"/>
</dbReference>
<keyword evidence="1" id="KW-0812">Transmembrane</keyword>
<dbReference type="PROSITE" id="PS51831">
    <property type="entry name" value="HD"/>
    <property type="match status" value="1"/>
</dbReference>
<dbReference type="InterPro" id="IPR006674">
    <property type="entry name" value="HD_domain"/>
</dbReference>
<dbReference type="InterPro" id="IPR003607">
    <property type="entry name" value="HD/PDEase_dom"/>
</dbReference>
<dbReference type="AlphaFoldDB" id="E6PF97"/>
<evidence type="ECO:0000259" key="2">
    <source>
        <dbReference type="PROSITE" id="PS51831"/>
    </source>
</evidence>
<name>E6PF97_9ZZZZ</name>